<dbReference type="EMBL" id="QEOP01000002">
    <property type="protein sequence ID" value="PVZ93740.1"/>
    <property type="molecule type" value="Genomic_DNA"/>
</dbReference>
<comment type="similarity">
    <text evidence="1">Belongs to the CdaR family.</text>
</comment>
<evidence type="ECO:0000313" key="6">
    <source>
        <dbReference type="Proteomes" id="UP000244893"/>
    </source>
</evidence>
<organism evidence="5 6">
    <name type="scientific">Amnibacterium flavum</name>
    <dbReference type="NCBI Taxonomy" id="2173173"/>
    <lineage>
        <taxon>Bacteria</taxon>
        <taxon>Bacillati</taxon>
        <taxon>Actinomycetota</taxon>
        <taxon>Actinomycetes</taxon>
        <taxon>Micrococcales</taxon>
        <taxon>Microbacteriaceae</taxon>
        <taxon>Amnibacterium</taxon>
    </lineage>
</organism>
<reference evidence="5 6" key="1">
    <citation type="submission" date="2018-05" db="EMBL/GenBank/DDBJ databases">
        <title>Amnibacterium sp. M8JJ-5, whole genome shotgun sequence.</title>
        <authorList>
            <person name="Tuo L."/>
        </authorList>
    </citation>
    <scope>NUCLEOTIDE SEQUENCE [LARGE SCALE GENOMIC DNA]</scope>
    <source>
        <strain evidence="5 6">M8JJ-5</strain>
    </source>
</reference>
<dbReference type="InterPro" id="IPR051448">
    <property type="entry name" value="CdaR-like_regulators"/>
</dbReference>
<gene>
    <name evidence="5" type="ORF">DDQ50_08050</name>
</gene>
<dbReference type="OrthoDB" id="3190266at2"/>
<dbReference type="Pfam" id="PF17853">
    <property type="entry name" value="GGDEF_2"/>
    <property type="match status" value="1"/>
</dbReference>
<name>A0A2V1HS04_9MICO</name>
<accession>A0A2V1HS04</accession>
<evidence type="ECO:0008006" key="7">
    <source>
        <dbReference type="Google" id="ProtNLM"/>
    </source>
</evidence>
<evidence type="ECO:0000259" key="2">
    <source>
        <dbReference type="Pfam" id="PF07905"/>
    </source>
</evidence>
<keyword evidence="6" id="KW-1185">Reference proteome</keyword>
<feature type="domain" description="CdaR GGDEF-like" evidence="4">
    <location>
        <begin position="302"/>
        <end position="418"/>
    </location>
</feature>
<dbReference type="Pfam" id="PF13556">
    <property type="entry name" value="HTH_30"/>
    <property type="match status" value="1"/>
</dbReference>
<dbReference type="InterPro" id="IPR025736">
    <property type="entry name" value="PucR_C-HTH_dom"/>
</dbReference>
<dbReference type="InterPro" id="IPR012914">
    <property type="entry name" value="PucR_dom"/>
</dbReference>
<dbReference type="PANTHER" id="PTHR33744:SF17">
    <property type="entry name" value="CONSERVED PROTEIN"/>
    <property type="match status" value="1"/>
</dbReference>
<dbReference type="PANTHER" id="PTHR33744">
    <property type="entry name" value="CARBOHYDRATE DIACID REGULATOR"/>
    <property type="match status" value="1"/>
</dbReference>
<evidence type="ECO:0000259" key="4">
    <source>
        <dbReference type="Pfam" id="PF17853"/>
    </source>
</evidence>
<dbReference type="Pfam" id="PF07905">
    <property type="entry name" value="PucR"/>
    <property type="match status" value="1"/>
</dbReference>
<dbReference type="InterPro" id="IPR042070">
    <property type="entry name" value="PucR_C-HTH_sf"/>
</dbReference>
<dbReference type="Proteomes" id="UP000244893">
    <property type="component" value="Unassembled WGS sequence"/>
</dbReference>
<evidence type="ECO:0000259" key="3">
    <source>
        <dbReference type="Pfam" id="PF13556"/>
    </source>
</evidence>
<dbReference type="Gene3D" id="1.10.10.2840">
    <property type="entry name" value="PucR C-terminal helix-turn-helix domain"/>
    <property type="match status" value="1"/>
</dbReference>
<sequence length="535" mass="56562">MAAPRAINSIPGVGGRPLMRVADLLARESLGLSEVWATPSMLERDVHGSYIIDLPNPGKFLSPGDLVLSGALWHTGVDSTRTFVSALADKGVAVLVIGRIVLGAIPDYFADICREYGIVLLTLREDVSFKSVTQYIDSTLADPEGQASSRSLVVGRRLLDSLGSGAGVQAALRLMFDEFGVESCVLESSGVVTALAGTSPSSERVARVWNRMLPERGSVAVVEDAGSGASTAWPILTDGAQPIGYLVCAGDHRSWSADLSRVVGTLLVVVRVELELASSRRRAEDAQAADLVDLLVADSLSPGEASARLRLLGSDPLEPVTVVAAAVDDDLYPPRAVLEAVSSMLAGIGTSVVGSEYGNEAVLFVSGSEVTPEALIETAGRSAGRHEAMLGSRQMRIGVSERTLSISQLGGAVASARTRMRAASGDGPMVWAMRSTPVSYDALLDLLPEQVRTRFATGLLAPLIDYDARHGSDLVETLRVFLDAGASWQNAAATLHVHVNTLRYRVGRIEALTARDLGRMADRVDLFLAVASLPQ</sequence>
<proteinExistence type="inferred from homology"/>
<comment type="caution">
    <text evidence="5">The sequence shown here is derived from an EMBL/GenBank/DDBJ whole genome shotgun (WGS) entry which is preliminary data.</text>
</comment>
<feature type="domain" description="Purine catabolism PurC-like" evidence="2">
    <location>
        <begin position="23"/>
        <end position="136"/>
    </location>
</feature>
<dbReference type="AlphaFoldDB" id="A0A2V1HS04"/>
<evidence type="ECO:0000313" key="5">
    <source>
        <dbReference type="EMBL" id="PVZ93740.1"/>
    </source>
</evidence>
<protein>
    <recommendedName>
        <fullName evidence="7">PucR family transcriptional regulator</fullName>
    </recommendedName>
</protein>
<evidence type="ECO:0000256" key="1">
    <source>
        <dbReference type="ARBA" id="ARBA00006754"/>
    </source>
</evidence>
<dbReference type="InterPro" id="IPR041522">
    <property type="entry name" value="CdaR_GGDEF"/>
</dbReference>
<feature type="domain" description="PucR C-terminal helix-turn-helix" evidence="3">
    <location>
        <begin position="474"/>
        <end position="530"/>
    </location>
</feature>